<evidence type="ECO:0000256" key="1">
    <source>
        <dbReference type="SAM" id="MobiDB-lite"/>
    </source>
</evidence>
<dbReference type="AlphaFoldDB" id="A0A6A4HFZ9"/>
<feature type="compositionally biased region" description="Polar residues" evidence="1">
    <location>
        <begin position="114"/>
        <end position="145"/>
    </location>
</feature>
<feature type="compositionally biased region" description="Low complexity" evidence="1">
    <location>
        <begin position="274"/>
        <end position="294"/>
    </location>
</feature>
<evidence type="ECO:0000313" key="2">
    <source>
        <dbReference type="EMBL" id="KAE9396816.1"/>
    </source>
</evidence>
<evidence type="ECO:0000313" key="3">
    <source>
        <dbReference type="Proteomes" id="UP000799118"/>
    </source>
</evidence>
<dbReference type="OrthoDB" id="185618at2759"/>
<feature type="compositionally biased region" description="Polar residues" evidence="1">
    <location>
        <begin position="39"/>
        <end position="49"/>
    </location>
</feature>
<feature type="compositionally biased region" description="Polar residues" evidence="1">
    <location>
        <begin position="19"/>
        <end position="31"/>
    </location>
</feature>
<accession>A0A6A4HFZ9</accession>
<feature type="compositionally biased region" description="Acidic residues" evidence="1">
    <location>
        <begin position="243"/>
        <end position="256"/>
    </location>
</feature>
<keyword evidence="3" id="KW-1185">Reference proteome</keyword>
<feature type="region of interest" description="Disordered" evidence="1">
    <location>
        <begin position="1"/>
        <end position="310"/>
    </location>
</feature>
<proteinExistence type="predicted"/>
<feature type="compositionally biased region" description="Basic and acidic residues" evidence="1">
    <location>
        <begin position="94"/>
        <end position="108"/>
    </location>
</feature>
<protein>
    <submittedName>
        <fullName evidence="2">Uncharacterized protein</fullName>
    </submittedName>
</protein>
<reference evidence="2" key="1">
    <citation type="journal article" date="2019" name="Environ. Microbiol.">
        <title>Fungal ecological strategies reflected in gene transcription - a case study of two litter decomposers.</title>
        <authorList>
            <person name="Barbi F."/>
            <person name="Kohler A."/>
            <person name="Barry K."/>
            <person name="Baskaran P."/>
            <person name="Daum C."/>
            <person name="Fauchery L."/>
            <person name="Ihrmark K."/>
            <person name="Kuo A."/>
            <person name="LaButti K."/>
            <person name="Lipzen A."/>
            <person name="Morin E."/>
            <person name="Grigoriev I.V."/>
            <person name="Henrissat B."/>
            <person name="Lindahl B."/>
            <person name="Martin F."/>
        </authorList>
    </citation>
    <scope>NUCLEOTIDE SEQUENCE</scope>
    <source>
        <strain evidence="2">JB14</strain>
    </source>
</reference>
<name>A0A6A4HFZ9_9AGAR</name>
<organism evidence="2 3">
    <name type="scientific">Gymnopus androsaceus JB14</name>
    <dbReference type="NCBI Taxonomy" id="1447944"/>
    <lineage>
        <taxon>Eukaryota</taxon>
        <taxon>Fungi</taxon>
        <taxon>Dikarya</taxon>
        <taxon>Basidiomycota</taxon>
        <taxon>Agaricomycotina</taxon>
        <taxon>Agaricomycetes</taxon>
        <taxon>Agaricomycetidae</taxon>
        <taxon>Agaricales</taxon>
        <taxon>Marasmiineae</taxon>
        <taxon>Omphalotaceae</taxon>
        <taxon>Gymnopus</taxon>
    </lineage>
</organism>
<feature type="compositionally biased region" description="Low complexity" evidence="1">
    <location>
        <begin position="7"/>
        <end position="18"/>
    </location>
</feature>
<dbReference type="EMBL" id="ML769507">
    <property type="protein sequence ID" value="KAE9396816.1"/>
    <property type="molecule type" value="Genomic_DNA"/>
</dbReference>
<sequence>MSDDSDSNSNESSNSSSSQVQLQTEAESTGTMPVDNHSENQNATENQNHGGPAAGGGIGDVPEVEVEGAENDRDDGPKSPATAFPSFPSDGLETETKLLPRKREREVSLEPISGSGSLQNSTSTTPMITDSYSSSSSALNMQTPAKKNRIHRSLDSTAEEDGDTPRRRSRSRSRSESNGSDHTPPTKGLGINPAHRELGLGMDGISSSPPSSMKIKVRQISQGVEDLTWTRKKPRIGAKSTNEDEDDQDPGQDEDKDEMKGDVDIDDKNMELEPPSSSKSSSVPLPSTTIATPIPTKPAPIQKRPRDDAD</sequence>
<feature type="compositionally biased region" description="Basic and acidic residues" evidence="1">
    <location>
        <begin position="257"/>
        <end position="271"/>
    </location>
</feature>
<gene>
    <name evidence="2" type="ORF">BT96DRAFT_996341</name>
</gene>
<dbReference type="Proteomes" id="UP000799118">
    <property type="component" value="Unassembled WGS sequence"/>
</dbReference>